<dbReference type="PANTHER" id="PTHR30404:SF0">
    <property type="entry name" value="N-ACETYLMURAMOYL-L-ALANINE AMIDASE AMIC"/>
    <property type="match status" value="1"/>
</dbReference>
<evidence type="ECO:0000259" key="4">
    <source>
        <dbReference type="SMART" id="SM00646"/>
    </source>
</evidence>
<dbReference type="InterPro" id="IPR002508">
    <property type="entry name" value="MurNAc-LAA_cat"/>
</dbReference>
<evidence type="ECO:0000313" key="6">
    <source>
        <dbReference type="Proteomes" id="UP000028713"/>
    </source>
</evidence>
<accession>A0A085Z583</accession>
<comment type="catalytic activity">
    <reaction evidence="1">
        <text>Hydrolyzes the link between N-acetylmuramoyl residues and L-amino acid residues in certain cell-wall glycopeptides.</text>
        <dbReference type="EC" id="3.5.1.28"/>
    </reaction>
</comment>
<evidence type="ECO:0000256" key="2">
    <source>
        <dbReference type="ARBA" id="ARBA00011901"/>
    </source>
</evidence>
<keyword evidence="3" id="KW-0378">Hydrolase</keyword>
<dbReference type="Gene3D" id="3.40.630.40">
    <property type="entry name" value="Zn-dependent exopeptidases"/>
    <property type="match status" value="1"/>
</dbReference>
<evidence type="ECO:0000256" key="3">
    <source>
        <dbReference type="ARBA" id="ARBA00022801"/>
    </source>
</evidence>
<evidence type="ECO:0000256" key="1">
    <source>
        <dbReference type="ARBA" id="ARBA00001561"/>
    </source>
</evidence>
<dbReference type="CDD" id="cd02696">
    <property type="entry name" value="MurNAc-LAA"/>
    <property type="match status" value="1"/>
</dbReference>
<keyword evidence="6" id="KW-1185">Reference proteome</keyword>
<dbReference type="AlphaFoldDB" id="A0A085Z583"/>
<comment type="caution">
    <text evidence="5">The sequence shown here is derived from an EMBL/GenBank/DDBJ whole genome shotgun (WGS) entry which is preliminary data.</text>
</comment>
<dbReference type="EC" id="3.5.1.28" evidence="2"/>
<dbReference type="EMBL" id="JPRP01000001">
    <property type="protein sequence ID" value="KFE99596.1"/>
    <property type="molecule type" value="Genomic_DNA"/>
</dbReference>
<dbReference type="GO" id="GO:0030288">
    <property type="term" value="C:outer membrane-bounded periplasmic space"/>
    <property type="evidence" value="ECO:0007669"/>
    <property type="project" value="TreeGrafter"/>
</dbReference>
<proteinExistence type="predicted"/>
<organism evidence="5 6">
    <name type="scientific">Chryseobacterium formosense</name>
    <dbReference type="NCBI Taxonomy" id="236814"/>
    <lineage>
        <taxon>Bacteria</taxon>
        <taxon>Pseudomonadati</taxon>
        <taxon>Bacteroidota</taxon>
        <taxon>Flavobacteriia</taxon>
        <taxon>Flavobacteriales</taxon>
        <taxon>Weeksellaceae</taxon>
        <taxon>Chryseobacterium group</taxon>
        <taxon>Chryseobacterium</taxon>
    </lineage>
</organism>
<protein>
    <recommendedName>
        <fullName evidence="2">N-acetylmuramoyl-L-alanine amidase</fullName>
        <ecNumber evidence="2">3.5.1.28</ecNumber>
    </recommendedName>
</protein>
<dbReference type="GO" id="GO:0008745">
    <property type="term" value="F:N-acetylmuramoyl-L-alanine amidase activity"/>
    <property type="evidence" value="ECO:0007669"/>
    <property type="project" value="UniProtKB-EC"/>
</dbReference>
<dbReference type="InterPro" id="IPR050695">
    <property type="entry name" value="N-acetylmuramoyl_amidase_3"/>
</dbReference>
<evidence type="ECO:0000313" key="5">
    <source>
        <dbReference type="EMBL" id="KFE99596.1"/>
    </source>
</evidence>
<reference evidence="5 6" key="1">
    <citation type="submission" date="2014-07" db="EMBL/GenBank/DDBJ databases">
        <title>Genome of Chryseobacterium formosense LMG 24722.</title>
        <authorList>
            <person name="Pipes S.E."/>
            <person name="Stropko S.J."/>
            <person name="Newman J.D."/>
        </authorList>
    </citation>
    <scope>NUCLEOTIDE SEQUENCE [LARGE SCALE GENOMIC DNA]</scope>
    <source>
        <strain evidence="5 6">LMG 24722</strain>
    </source>
</reference>
<dbReference type="STRING" id="236814.IX39_02735"/>
<dbReference type="SUPFAM" id="SSF53187">
    <property type="entry name" value="Zn-dependent exopeptidases"/>
    <property type="match status" value="1"/>
</dbReference>
<gene>
    <name evidence="5" type="ORF">IX39_02735</name>
</gene>
<sequence>MKAIKLLALSLASTAILSFTPVSKKIIVIDAGHGGNDLGANKNGILEKDLVLKIAQEIKKANNKDGKYEIVLTRDNDTYATLSERTAQINKLNPEMVISLHVNSTPEADTPKNGHEIFIQNTIESKSLAEKLSKKLGECNIREQNLHILKNSKSPALLVELGYINNTKEREYLNSNDGQREIAQKFADFINEN</sequence>
<dbReference type="Pfam" id="PF01520">
    <property type="entry name" value="Amidase_3"/>
    <property type="match status" value="1"/>
</dbReference>
<dbReference type="PANTHER" id="PTHR30404">
    <property type="entry name" value="N-ACETYLMURAMOYL-L-ALANINE AMIDASE"/>
    <property type="match status" value="1"/>
</dbReference>
<dbReference type="GO" id="GO:0009253">
    <property type="term" value="P:peptidoglycan catabolic process"/>
    <property type="evidence" value="ECO:0007669"/>
    <property type="project" value="InterPro"/>
</dbReference>
<feature type="domain" description="MurNAc-LAA" evidence="4">
    <location>
        <begin position="86"/>
        <end position="191"/>
    </location>
</feature>
<dbReference type="SMART" id="SM00646">
    <property type="entry name" value="Ami_3"/>
    <property type="match status" value="1"/>
</dbReference>
<dbReference type="eggNOG" id="COG0860">
    <property type="taxonomic scope" value="Bacteria"/>
</dbReference>
<dbReference type="RefSeq" id="WP_034673246.1">
    <property type="nucleotide sequence ID" value="NZ_FPAP01000004.1"/>
</dbReference>
<name>A0A085Z583_9FLAO</name>
<dbReference type="Proteomes" id="UP000028713">
    <property type="component" value="Unassembled WGS sequence"/>
</dbReference>
<dbReference type="OrthoDB" id="9806267at2"/>